<accession>A0A0C3XGC5</accession>
<evidence type="ECO:0000256" key="1">
    <source>
        <dbReference type="SAM" id="MobiDB-lite"/>
    </source>
</evidence>
<dbReference type="ExpressionAtlas" id="G7JXS5">
    <property type="expression patterns" value="differential"/>
</dbReference>
<dbReference type="GO" id="GO:0009507">
    <property type="term" value="C:chloroplast"/>
    <property type="evidence" value="ECO:0000318"/>
    <property type="project" value="GO_Central"/>
</dbReference>
<proteinExistence type="predicted"/>
<dbReference type="PANTHER" id="PTHR34938">
    <property type="entry name" value="PROTEIN FERTILITY RESTORER RF2, MITOCHONDRIAL"/>
    <property type="match status" value="1"/>
</dbReference>
<dbReference type="STRING" id="3880.G7JXS5"/>
<dbReference type="GO" id="GO:0010027">
    <property type="term" value="P:thylakoid membrane organization"/>
    <property type="evidence" value="ECO:0000318"/>
    <property type="project" value="GO_Central"/>
</dbReference>
<dbReference type="HOGENOM" id="CLU_1621474_0_0_1"/>
<keyword evidence="5" id="KW-1185">Reference proteome</keyword>
<name>G7JXS5_MEDTR</name>
<evidence type="ECO:0000313" key="5">
    <source>
        <dbReference type="Proteomes" id="UP000002051"/>
    </source>
</evidence>
<reference evidence="2 5" key="1">
    <citation type="journal article" date="2011" name="Nature">
        <title>The Medicago genome provides insight into the evolution of rhizobial symbioses.</title>
        <authorList>
            <person name="Young N.D."/>
            <person name="Debelle F."/>
            <person name="Oldroyd G.E."/>
            <person name="Geurts R."/>
            <person name="Cannon S.B."/>
            <person name="Udvardi M.K."/>
            <person name="Benedito V.A."/>
            <person name="Mayer K.F."/>
            <person name="Gouzy J."/>
            <person name="Schoof H."/>
            <person name="Van de Peer Y."/>
            <person name="Proost S."/>
            <person name="Cook D.R."/>
            <person name="Meyers B.C."/>
            <person name="Spannagl M."/>
            <person name="Cheung F."/>
            <person name="De Mita S."/>
            <person name="Krishnakumar V."/>
            <person name="Gundlach H."/>
            <person name="Zhou S."/>
            <person name="Mudge J."/>
            <person name="Bharti A.K."/>
            <person name="Murray J.D."/>
            <person name="Naoumkina M.A."/>
            <person name="Rosen B."/>
            <person name="Silverstein K.A."/>
            <person name="Tang H."/>
            <person name="Rombauts S."/>
            <person name="Zhao P.X."/>
            <person name="Zhou P."/>
            <person name="Barbe V."/>
            <person name="Bardou P."/>
            <person name="Bechner M."/>
            <person name="Bellec A."/>
            <person name="Berger A."/>
            <person name="Berges H."/>
            <person name="Bidwell S."/>
            <person name="Bisseling T."/>
            <person name="Choisne N."/>
            <person name="Couloux A."/>
            <person name="Denny R."/>
            <person name="Deshpande S."/>
            <person name="Dai X."/>
            <person name="Doyle J.J."/>
            <person name="Dudez A.M."/>
            <person name="Farmer A.D."/>
            <person name="Fouteau S."/>
            <person name="Franken C."/>
            <person name="Gibelin C."/>
            <person name="Gish J."/>
            <person name="Goldstein S."/>
            <person name="Gonzalez A.J."/>
            <person name="Green P.J."/>
            <person name="Hallab A."/>
            <person name="Hartog M."/>
            <person name="Hua A."/>
            <person name="Humphray S.J."/>
            <person name="Jeong D.H."/>
            <person name="Jing Y."/>
            <person name="Jocker A."/>
            <person name="Kenton S.M."/>
            <person name="Kim D.J."/>
            <person name="Klee K."/>
            <person name="Lai H."/>
            <person name="Lang C."/>
            <person name="Lin S."/>
            <person name="Macmil S.L."/>
            <person name="Magdelenat G."/>
            <person name="Matthews L."/>
            <person name="McCorrison J."/>
            <person name="Monaghan E.L."/>
            <person name="Mun J.H."/>
            <person name="Najar F.Z."/>
            <person name="Nicholson C."/>
            <person name="Noirot C."/>
            <person name="O'Bleness M."/>
            <person name="Paule C.R."/>
            <person name="Poulain J."/>
            <person name="Prion F."/>
            <person name="Qin B."/>
            <person name="Qu C."/>
            <person name="Retzel E.F."/>
            <person name="Riddle C."/>
            <person name="Sallet E."/>
            <person name="Samain S."/>
            <person name="Samson N."/>
            <person name="Sanders I."/>
            <person name="Saurat O."/>
            <person name="Scarpelli C."/>
            <person name="Schiex T."/>
            <person name="Segurens B."/>
            <person name="Severin A.J."/>
            <person name="Sherrier D.J."/>
            <person name="Shi R."/>
            <person name="Sims S."/>
            <person name="Singer S.R."/>
            <person name="Sinharoy S."/>
            <person name="Sterck L."/>
            <person name="Viollet A."/>
            <person name="Wang B.B."/>
            <person name="Wang K."/>
            <person name="Wang M."/>
            <person name="Wang X."/>
            <person name="Warfsmann J."/>
            <person name="Weissenbach J."/>
            <person name="White D.D."/>
            <person name="White J.D."/>
            <person name="Wiley G.B."/>
            <person name="Wincker P."/>
            <person name="Xing Y."/>
            <person name="Yang L."/>
            <person name="Yao Z."/>
            <person name="Ying F."/>
            <person name="Zhai J."/>
            <person name="Zhou L."/>
            <person name="Zuber A."/>
            <person name="Denarie J."/>
            <person name="Dixon R.A."/>
            <person name="May G.D."/>
            <person name="Schwartz D.C."/>
            <person name="Rogers J."/>
            <person name="Quetier F."/>
            <person name="Town C.D."/>
            <person name="Roe B.A."/>
        </authorList>
    </citation>
    <scope>NUCLEOTIDE SEQUENCE [LARGE SCALE GENOMIC DNA]</scope>
    <source>
        <strain evidence="2">A17</strain>
        <strain evidence="4 5">cv. Jemalong A17</strain>
    </source>
</reference>
<reference evidence="4" key="3">
    <citation type="submission" date="2015-04" db="UniProtKB">
        <authorList>
            <consortium name="EnsemblPlants"/>
        </authorList>
    </citation>
    <scope>IDENTIFICATION</scope>
    <source>
        <strain evidence="4">cv. Jemalong A17</strain>
    </source>
</reference>
<evidence type="ECO:0000313" key="3">
    <source>
        <dbReference type="EMBL" id="RHN54963.1"/>
    </source>
</evidence>
<dbReference type="EMBL" id="PSQE01000005">
    <property type="protein sequence ID" value="RHN54963.1"/>
    <property type="molecule type" value="Genomic_DNA"/>
</dbReference>
<dbReference type="Proteomes" id="UP000265566">
    <property type="component" value="Chromosome 5"/>
</dbReference>
<dbReference type="EnsemblPlants" id="AES96060">
    <property type="protein sequence ID" value="AES96060"/>
    <property type="gene ID" value="MTR_5g032760"/>
</dbReference>
<sequence>MLTPMQNIVGISPLLIPPPVSSTRQTQAHLKYSRPDIVAMRRLPYNIKIGQLQTSAFQSISPRLKCDSARNVACAAAAAAAATQTVTRDARTITVTPDKKIRLDDNGPGLPPRDDDGNGGNGGGGGGNFSGGLVLLGILGVLDILKDIEGEIQRKVKDTRFDQA</sequence>
<dbReference type="Proteomes" id="UP000002051">
    <property type="component" value="Chromosome 5"/>
</dbReference>
<dbReference type="InterPro" id="IPR040299">
    <property type="entry name" value="RF2K-like"/>
</dbReference>
<dbReference type="KEGG" id="mtr:11407073"/>
<organism evidence="2 5">
    <name type="scientific">Medicago truncatula</name>
    <name type="common">Barrel medic</name>
    <name type="synonym">Medicago tribuloides</name>
    <dbReference type="NCBI Taxonomy" id="3880"/>
    <lineage>
        <taxon>Eukaryota</taxon>
        <taxon>Viridiplantae</taxon>
        <taxon>Streptophyta</taxon>
        <taxon>Embryophyta</taxon>
        <taxon>Tracheophyta</taxon>
        <taxon>Spermatophyta</taxon>
        <taxon>Magnoliopsida</taxon>
        <taxon>eudicotyledons</taxon>
        <taxon>Gunneridae</taxon>
        <taxon>Pentapetalae</taxon>
        <taxon>rosids</taxon>
        <taxon>fabids</taxon>
        <taxon>Fabales</taxon>
        <taxon>Fabaceae</taxon>
        <taxon>Papilionoideae</taxon>
        <taxon>50 kb inversion clade</taxon>
        <taxon>NPAAA clade</taxon>
        <taxon>Hologalegina</taxon>
        <taxon>IRL clade</taxon>
        <taxon>Trifolieae</taxon>
        <taxon>Medicago</taxon>
    </lineage>
</organism>
<dbReference type="PANTHER" id="PTHR34938:SF4">
    <property type="entry name" value="TRANSMEMBRANE PROTEIN"/>
    <property type="match status" value="1"/>
</dbReference>
<reference evidence="2 5" key="2">
    <citation type="journal article" date="2014" name="BMC Genomics">
        <title>An improved genome release (version Mt4.0) for the model legume Medicago truncatula.</title>
        <authorList>
            <person name="Tang H."/>
            <person name="Krishnakumar V."/>
            <person name="Bidwell S."/>
            <person name="Rosen B."/>
            <person name="Chan A."/>
            <person name="Zhou S."/>
            <person name="Gentzbittel L."/>
            <person name="Childs K.L."/>
            <person name="Yandell M."/>
            <person name="Gundlach H."/>
            <person name="Mayer K.F."/>
            <person name="Schwartz D.C."/>
            <person name="Town C.D."/>
        </authorList>
    </citation>
    <scope>GENOME REANNOTATION</scope>
    <source>
        <strain evidence="4 5">cv. Jemalong A17</strain>
    </source>
</reference>
<dbReference type="GO" id="GO:0009658">
    <property type="term" value="P:chloroplast organization"/>
    <property type="evidence" value="ECO:0000318"/>
    <property type="project" value="GO_Central"/>
</dbReference>
<evidence type="ECO:0000313" key="4">
    <source>
        <dbReference type="EnsemblPlants" id="AES96060"/>
    </source>
</evidence>
<dbReference type="AlphaFoldDB" id="G7JXS5"/>
<reference evidence="3" key="5">
    <citation type="journal article" date="2018" name="Nat. Plants">
        <title>Whole-genome landscape of Medicago truncatula symbiotic genes.</title>
        <authorList>
            <person name="Pecrix Y."/>
            <person name="Gamas P."/>
            <person name="Carrere S."/>
        </authorList>
    </citation>
    <scope>NUCLEOTIDE SEQUENCE</scope>
    <source>
        <tissue evidence="3">Leaves</tissue>
    </source>
</reference>
<evidence type="ECO:0000313" key="6">
    <source>
        <dbReference type="Proteomes" id="UP000265566"/>
    </source>
</evidence>
<accession>G7JXS5</accession>
<evidence type="ECO:0000313" key="2">
    <source>
        <dbReference type="EMBL" id="AES96060.2"/>
    </source>
</evidence>
<feature type="region of interest" description="Disordered" evidence="1">
    <location>
        <begin position="100"/>
        <end position="124"/>
    </location>
</feature>
<dbReference type="OrthoDB" id="759910at2759"/>
<gene>
    <name evidence="4" type="primary">11407073</name>
    <name evidence="2" type="ordered locus">MTR_5g032760</name>
    <name evidence="3" type="ORF">MtrunA17_Chr5g0412581</name>
</gene>
<dbReference type="EMBL" id="CM001221">
    <property type="protein sequence ID" value="AES96060.2"/>
    <property type="molecule type" value="Genomic_DNA"/>
</dbReference>
<dbReference type="PaxDb" id="3880-AES96060"/>
<reference evidence="6" key="4">
    <citation type="journal article" date="2018" name="Nat. Plants">
        <title>Whole-genome landscape of Medicago truncatula symbiotic genes.</title>
        <authorList>
            <person name="Pecrix Y."/>
            <person name="Staton S.E."/>
            <person name="Sallet E."/>
            <person name="Lelandais-Briere C."/>
            <person name="Moreau S."/>
            <person name="Carrere S."/>
            <person name="Blein T."/>
            <person name="Jardinaud M.F."/>
            <person name="Latrasse D."/>
            <person name="Zouine M."/>
            <person name="Zahm M."/>
            <person name="Kreplak J."/>
            <person name="Mayjonade B."/>
            <person name="Satge C."/>
            <person name="Perez M."/>
            <person name="Cauet S."/>
            <person name="Marande W."/>
            <person name="Chantry-Darmon C."/>
            <person name="Lopez-Roques C."/>
            <person name="Bouchez O."/>
            <person name="Berard A."/>
            <person name="Debelle F."/>
            <person name="Munos S."/>
            <person name="Bendahmane A."/>
            <person name="Berges H."/>
            <person name="Niebel A."/>
            <person name="Buitink J."/>
            <person name="Frugier F."/>
            <person name="Benhamed M."/>
            <person name="Crespi M."/>
            <person name="Gouzy J."/>
            <person name="Gamas P."/>
        </authorList>
    </citation>
    <scope>NUCLEOTIDE SEQUENCE [LARGE SCALE GENOMIC DNA]</scope>
    <source>
        <strain evidence="6">cv. Jemalong A17</strain>
    </source>
</reference>
<dbReference type="Gramene" id="rna30075">
    <property type="protein sequence ID" value="RHN54963.1"/>
    <property type="gene ID" value="gene30075"/>
</dbReference>
<protein>
    <submittedName>
        <fullName evidence="2 4">Uncharacterized protein</fullName>
    </submittedName>
</protein>